<organism evidence="2 3">
    <name type="scientific">Mycolicibacterium chubuense</name>
    <name type="common">Mycobacterium chubuense</name>
    <dbReference type="NCBI Taxonomy" id="1800"/>
    <lineage>
        <taxon>Bacteria</taxon>
        <taxon>Bacillati</taxon>
        <taxon>Actinomycetota</taxon>
        <taxon>Actinomycetes</taxon>
        <taxon>Mycobacteriales</taxon>
        <taxon>Mycobacteriaceae</taxon>
        <taxon>Mycolicibacterium</taxon>
    </lineage>
</organism>
<dbReference type="GO" id="GO:0016758">
    <property type="term" value="F:hexosyltransferase activity"/>
    <property type="evidence" value="ECO:0007669"/>
    <property type="project" value="UniProtKB-ARBA"/>
</dbReference>
<dbReference type="Proteomes" id="UP000036176">
    <property type="component" value="Unassembled WGS sequence"/>
</dbReference>
<dbReference type="PATRIC" id="fig|1800.3.peg.3393"/>
<dbReference type="Pfam" id="PF06722">
    <property type="entry name" value="EryCIII-like_C"/>
    <property type="match status" value="1"/>
</dbReference>
<dbReference type="CDD" id="cd03784">
    <property type="entry name" value="GT1_Gtf-like"/>
    <property type="match status" value="1"/>
</dbReference>
<dbReference type="InterPro" id="IPR010610">
    <property type="entry name" value="EryCIII-like_C"/>
</dbReference>
<dbReference type="GO" id="GO:0016829">
    <property type="term" value="F:lyase activity"/>
    <property type="evidence" value="ECO:0007669"/>
    <property type="project" value="UniProtKB-KW"/>
</dbReference>
<keyword evidence="3" id="KW-1185">Reference proteome</keyword>
<accession>A0A0J6W5S2</accession>
<dbReference type="EC" id="4.3.3.5" evidence="2"/>
<dbReference type="InterPro" id="IPR050426">
    <property type="entry name" value="Glycosyltransferase_28"/>
</dbReference>
<dbReference type="RefSeq" id="WP_048419346.1">
    <property type="nucleotide sequence ID" value="NZ_JYNX01000039.1"/>
</dbReference>
<reference evidence="2 3" key="1">
    <citation type="journal article" date="2015" name="Genome Biol. Evol.">
        <title>Characterization of Three Mycobacterium spp. with Potential Use in Bioremediation by Genome Sequencing and Comparative Genomics.</title>
        <authorList>
            <person name="Das S."/>
            <person name="Pettersson B.M."/>
            <person name="Behra P.R."/>
            <person name="Ramesh M."/>
            <person name="Dasgupta S."/>
            <person name="Bhattacharya A."/>
            <person name="Kirsebom L.A."/>
        </authorList>
    </citation>
    <scope>NUCLEOTIDE SEQUENCE [LARGE SCALE GENOMIC DNA]</scope>
    <source>
        <strain evidence="2 3">DSM 44219</strain>
    </source>
</reference>
<sequence length="407" mass="42850">MAVVLAYTSPALGHLFPFCALLTELASRGHQVHLRTLAAGVDLAGELGFTAAPVHPGIEALQSIDPFTDSMMRSVASTVEVLTRRAVLEVGDFQAAVRDVEPDVMVLDANCWGAMAAAEAQTRPWVVLSPFVPYLRSPGSPPFGAGAAPMRGPVGRVRDWGIGLVTGPLLDRPLARGMRPVREALGLAPVRSADDLLRRAPGLLVATGKPFEYEHTNWGASVSMIGPASFDPSLQRPPSWLDDIDQPVVLVTTSSVHQADEALIRATIDALDGRPVHVVATSPAGDTDAVRTRRGVTLARFVPHSAVLDRAVCVVTHGGMGVTQKALGRGIPVCAVPFGRDQFEVARRVQVARCGTRLPARRLSVPRLRKAIGAAMTMTAGAQAVAAGFAATGGVRRGADIVVSHLA</sequence>
<gene>
    <name evidence="2" type="primary">rebG_3</name>
    <name evidence="2" type="ORF">MCHUDSM44219_03378</name>
</gene>
<dbReference type="PANTHER" id="PTHR48050:SF13">
    <property type="entry name" value="STEROL 3-BETA-GLUCOSYLTRANSFERASE UGT80A2"/>
    <property type="match status" value="1"/>
</dbReference>
<dbReference type="GO" id="GO:0017000">
    <property type="term" value="P:antibiotic biosynthetic process"/>
    <property type="evidence" value="ECO:0007669"/>
    <property type="project" value="UniProtKB-ARBA"/>
</dbReference>
<dbReference type="EMBL" id="JYNX01000039">
    <property type="protein sequence ID" value="KMO77148.1"/>
    <property type="molecule type" value="Genomic_DNA"/>
</dbReference>
<dbReference type="InterPro" id="IPR002213">
    <property type="entry name" value="UDP_glucos_trans"/>
</dbReference>
<dbReference type="AlphaFoldDB" id="A0A0J6W5S2"/>
<keyword evidence="2" id="KW-0456">Lyase</keyword>
<feature type="domain" description="Erythromycin biosynthesis protein CIII-like C-terminal" evidence="1">
    <location>
        <begin position="278"/>
        <end position="387"/>
    </location>
</feature>
<dbReference type="OrthoDB" id="6620093at2"/>
<protein>
    <submittedName>
        <fullName evidence="2">4'-demethylrebeccamycin synthase</fullName>
        <ecNumber evidence="2">4.3.3.5</ecNumber>
    </submittedName>
</protein>
<evidence type="ECO:0000259" key="1">
    <source>
        <dbReference type="Pfam" id="PF06722"/>
    </source>
</evidence>
<dbReference type="GO" id="GO:0008194">
    <property type="term" value="F:UDP-glycosyltransferase activity"/>
    <property type="evidence" value="ECO:0007669"/>
    <property type="project" value="InterPro"/>
</dbReference>
<evidence type="ECO:0000313" key="3">
    <source>
        <dbReference type="Proteomes" id="UP000036176"/>
    </source>
</evidence>
<dbReference type="PANTHER" id="PTHR48050">
    <property type="entry name" value="STEROL 3-BETA-GLUCOSYLTRANSFERASE"/>
    <property type="match status" value="1"/>
</dbReference>
<comment type="caution">
    <text evidence="2">The sequence shown here is derived from an EMBL/GenBank/DDBJ whole genome shotgun (WGS) entry which is preliminary data.</text>
</comment>
<evidence type="ECO:0000313" key="2">
    <source>
        <dbReference type="EMBL" id="KMO77148.1"/>
    </source>
</evidence>
<dbReference type="Gene3D" id="3.40.50.2000">
    <property type="entry name" value="Glycogen Phosphorylase B"/>
    <property type="match status" value="2"/>
</dbReference>
<dbReference type="SUPFAM" id="SSF53756">
    <property type="entry name" value="UDP-Glycosyltransferase/glycogen phosphorylase"/>
    <property type="match status" value="1"/>
</dbReference>
<proteinExistence type="predicted"/>
<name>A0A0J6W5S2_MYCCU</name>